<dbReference type="PANTHER" id="PTHR31346">
    <property type="entry name" value="MULTIPLE ORGANELLAR RNA EDITING FACTOR 2, CHLOROPLASTIC-RELATED-RELATED"/>
    <property type="match status" value="1"/>
</dbReference>
<gene>
    <name evidence="2" type="ORF">K2173_009144</name>
</gene>
<dbReference type="GO" id="GO:0080156">
    <property type="term" value="P:mitochondrial mRNA modification"/>
    <property type="evidence" value="ECO:0007669"/>
    <property type="project" value="TreeGrafter"/>
</dbReference>
<protein>
    <submittedName>
        <fullName evidence="2">Uncharacterized protein</fullName>
    </submittedName>
</protein>
<evidence type="ECO:0000256" key="1">
    <source>
        <dbReference type="SAM" id="MobiDB-lite"/>
    </source>
</evidence>
<reference evidence="2 3" key="1">
    <citation type="submission" date="2021-09" db="EMBL/GenBank/DDBJ databases">
        <title>Genomic insights and catalytic innovation underlie evolution of tropane alkaloids biosynthesis.</title>
        <authorList>
            <person name="Wang Y.-J."/>
            <person name="Tian T."/>
            <person name="Huang J.-P."/>
            <person name="Huang S.-X."/>
        </authorList>
    </citation>
    <scope>NUCLEOTIDE SEQUENCE [LARGE SCALE GENOMIC DNA]</scope>
    <source>
        <strain evidence="2">KIB-2018</strain>
        <tissue evidence="2">Leaf</tissue>
    </source>
</reference>
<dbReference type="GO" id="GO:0005739">
    <property type="term" value="C:mitochondrion"/>
    <property type="evidence" value="ECO:0007669"/>
    <property type="project" value="TreeGrafter"/>
</dbReference>
<organism evidence="2 3">
    <name type="scientific">Erythroxylum novogranatense</name>
    <dbReference type="NCBI Taxonomy" id="1862640"/>
    <lineage>
        <taxon>Eukaryota</taxon>
        <taxon>Viridiplantae</taxon>
        <taxon>Streptophyta</taxon>
        <taxon>Embryophyta</taxon>
        <taxon>Tracheophyta</taxon>
        <taxon>Spermatophyta</taxon>
        <taxon>Magnoliopsida</taxon>
        <taxon>eudicotyledons</taxon>
        <taxon>Gunneridae</taxon>
        <taxon>Pentapetalae</taxon>
        <taxon>rosids</taxon>
        <taxon>fabids</taxon>
        <taxon>Malpighiales</taxon>
        <taxon>Erythroxylaceae</taxon>
        <taxon>Erythroxylum</taxon>
    </lineage>
</organism>
<feature type="region of interest" description="Disordered" evidence="1">
    <location>
        <begin position="1"/>
        <end position="26"/>
    </location>
</feature>
<keyword evidence="3" id="KW-1185">Reference proteome</keyword>
<sequence>MEGGKPYLEPRIDHLTPPRYPSAPTQTSPFLRAVTRLPSPWTLQLCRRSVLPLSHASKSINPTRFTLVRCRVNRSDSSAYSPLSSRSSFNDRPPNELAPLFPGCDYEHWLIMTSLGEEAKKKIYNVSCESFAISVLTELRGVLFILPDSYVDPDYKDYGVTKIFKNCKIVQLIYYTICLVYFTSSCLHQPCFQKS</sequence>
<evidence type="ECO:0000313" key="3">
    <source>
        <dbReference type="Proteomes" id="UP001159364"/>
    </source>
</evidence>
<name>A0AAV8TEU0_9ROSI</name>
<dbReference type="GO" id="GO:0016554">
    <property type="term" value="P:cytidine to uridine editing"/>
    <property type="evidence" value="ECO:0007669"/>
    <property type="project" value="InterPro"/>
</dbReference>
<dbReference type="AlphaFoldDB" id="A0AAV8TEU0"/>
<dbReference type="InterPro" id="IPR039206">
    <property type="entry name" value="MORF/ORRM1/DAG-like"/>
</dbReference>
<accession>A0AAV8TEU0</accession>
<comment type="caution">
    <text evidence="2">The sequence shown here is derived from an EMBL/GenBank/DDBJ whole genome shotgun (WGS) entry which is preliminary data.</text>
</comment>
<evidence type="ECO:0000313" key="2">
    <source>
        <dbReference type="EMBL" id="KAJ8764750.1"/>
    </source>
</evidence>
<dbReference type="EMBL" id="JAIWQS010000005">
    <property type="protein sequence ID" value="KAJ8764750.1"/>
    <property type="molecule type" value="Genomic_DNA"/>
</dbReference>
<dbReference type="PANTHER" id="PTHR31346:SF7">
    <property type="entry name" value="MULTIPLE ORGANELLAR RNA EDITING FACTOR 2, CHLOROPLASTIC-RELATED"/>
    <property type="match status" value="1"/>
</dbReference>
<dbReference type="Proteomes" id="UP001159364">
    <property type="component" value="Linkage Group LG05"/>
</dbReference>
<proteinExistence type="predicted"/>